<evidence type="ECO:0000256" key="1">
    <source>
        <dbReference type="SAM" id="MobiDB-lite"/>
    </source>
</evidence>
<proteinExistence type="predicted"/>
<gene>
    <name evidence="4" type="primary">LOC104739694</name>
</gene>
<dbReference type="InterPro" id="IPR057619">
    <property type="entry name" value="PH_PHS1"/>
</dbReference>
<reference evidence="3" key="1">
    <citation type="journal article" date="2014" name="Nat. Commun.">
        <title>The emerging biofuel crop Camelina sativa retains a highly undifferentiated hexaploid genome structure.</title>
        <authorList>
            <person name="Kagale S."/>
            <person name="Koh C."/>
            <person name="Nixon J."/>
            <person name="Bollina V."/>
            <person name="Clarke W.E."/>
            <person name="Tuteja R."/>
            <person name="Spillane C."/>
            <person name="Robinson S.J."/>
            <person name="Links M.G."/>
            <person name="Clarke C."/>
            <person name="Higgins E.E."/>
            <person name="Huebert T."/>
            <person name="Sharpe A.G."/>
            <person name="Parkin I.A."/>
        </authorList>
    </citation>
    <scope>NUCLEOTIDE SEQUENCE [LARGE SCALE GENOMIC DNA]</scope>
    <source>
        <strain evidence="3">cv. DH55</strain>
    </source>
</reference>
<dbReference type="RefSeq" id="XP_010458432.1">
    <property type="nucleotide sequence ID" value="XM_010460130.2"/>
</dbReference>
<evidence type="ECO:0000313" key="4">
    <source>
        <dbReference type="RefSeq" id="XP_010458432.1"/>
    </source>
</evidence>
<feature type="domain" description="Poor homologous synapsis 1 PH" evidence="2">
    <location>
        <begin position="24"/>
        <end position="163"/>
    </location>
</feature>
<dbReference type="GeneID" id="104739694"/>
<organism evidence="3 4">
    <name type="scientific">Camelina sativa</name>
    <name type="common">False flax</name>
    <name type="synonym">Myagrum sativum</name>
    <dbReference type="NCBI Taxonomy" id="90675"/>
    <lineage>
        <taxon>Eukaryota</taxon>
        <taxon>Viridiplantae</taxon>
        <taxon>Streptophyta</taxon>
        <taxon>Embryophyta</taxon>
        <taxon>Tracheophyta</taxon>
        <taxon>Spermatophyta</taxon>
        <taxon>Magnoliopsida</taxon>
        <taxon>eudicotyledons</taxon>
        <taxon>Gunneridae</taxon>
        <taxon>Pentapetalae</taxon>
        <taxon>rosids</taxon>
        <taxon>malvids</taxon>
        <taxon>Brassicales</taxon>
        <taxon>Brassicaceae</taxon>
        <taxon>Camelineae</taxon>
        <taxon>Camelina</taxon>
    </lineage>
</organism>
<sequence length="377" mass="42816">MAGSLTASVHHHRGNAVAAPEFSRWQISYARFVQFPSSPFPYPGLKPVGKRELYYPPYGTWLSTSSSNVSLQLVDELNRSDVILSVQLGGKLLEEHYISKLNFTWPQMSCVSGFPSRGSRAIFVSYNDSANEIQKFALRFSTCDAALDFVVTLKEKLKGLEEAGNQRNETMCEVSFQSGYNPSNGRIRRATEEKPSMVKPLNSYVPEMQLPRLEYEAQNQKFESRSEVSFQSDYNPSDETVSRATGEEPNMGNLLDSYVPEMLPRLEYDTRQTLYQPQSAISRIPNQSSNNLPPSFTTLLSGCFPNSTLDAGQTTVKQDPDLKSQILNYMEDSSFQDMLQKVERIMEEIGGFESTREHNWINRLMRKEKQKTKELKS</sequence>
<evidence type="ECO:0000313" key="3">
    <source>
        <dbReference type="Proteomes" id="UP000694864"/>
    </source>
</evidence>
<dbReference type="Proteomes" id="UP000694864">
    <property type="component" value="Chromosome 14"/>
</dbReference>
<name>A0ABM0VMH6_CAMSA</name>
<accession>A0ABM0VMH6</accession>
<dbReference type="Pfam" id="PF25349">
    <property type="entry name" value="PH_PHS1"/>
    <property type="match status" value="1"/>
</dbReference>
<reference evidence="4" key="2">
    <citation type="submission" date="2025-08" db="UniProtKB">
        <authorList>
            <consortium name="RefSeq"/>
        </authorList>
    </citation>
    <scope>IDENTIFICATION</scope>
    <source>
        <tissue evidence="4">Leaf</tissue>
    </source>
</reference>
<keyword evidence="3" id="KW-1185">Reference proteome</keyword>
<feature type="region of interest" description="Disordered" evidence="1">
    <location>
        <begin position="224"/>
        <end position="254"/>
    </location>
</feature>
<protein>
    <submittedName>
        <fullName evidence="4">Protein POOR HOMOLOGOUS SYNAPSIS 1-like isoform X1</fullName>
    </submittedName>
</protein>
<evidence type="ECO:0000259" key="2">
    <source>
        <dbReference type="Pfam" id="PF25349"/>
    </source>
</evidence>
<feature type="compositionally biased region" description="Polar residues" evidence="1">
    <location>
        <begin position="224"/>
        <end position="243"/>
    </location>
</feature>